<dbReference type="InterPro" id="IPR018673">
    <property type="entry name" value="DUF2141"/>
</dbReference>
<dbReference type="RefSeq" id="WP_044432317.1">
    <property type="nucleotide sequence ID" value="NZ_BJYZ01000011.1"/>
</dbReference>
<sequence length="142" mass="15021">MRRAGAFLALLAGGMLWTTGAVAAELRVAVRGVKSAEGDVKIGLYATPESFDKRQKTYGASSPAQAGEVVVVFRDLPPGRYGLAALHDLNANGEMDNNLLGFPKEPFGFGNDARINLAPPEFAEMSVTVGNGVTETVLNLRN</sequence>
<evidence type="ECO:0000313" key="3">
    <source>
        <dbReference type="Proteomes" id="UP000321523"/>
    </source>
</evidence>
<accession>A0A512DQ57</accession>
<organism evidence="2 3">
    <name type="scientific">Skermanella aerolata</name>
    <dbReference type="NCBI Taxonomy" id="393310"/>
    <lineage>
        <taxon>Bacteria</taxon>
        <taxon>Pseudomonadati</taxon>
        <taxon>Pseudomonadota</taxon>
        <taxon>Alphaproteobacteria</taxon>
        <taxon>Rhodospirillales</taxon>
        <taxon>Azospirillaceae</taxon>
        <taxon>Skermanella</taxon>
    </lineage>
</organism>
<keyword evidence="1" id="KW-0732">Signal</keyword>
<dbReference type="OrthoDB" id="7189112at2"/>
<evidence type="ECO:0000256" key="1">
    <source>
        <dbReference type="SAM" id="SignalP"/>
    </source>
</evidence>
<proteinExistence type="predicted"/>
<keyword evidence="3" id="KW-1185">Reference proteome</keyword>
<dbReference type="Pfam" id="PF09912">
    <property type="entry name" value="DUF2141"/>
    <property type="match status" value="1"/>
</dbReference>
<name>A0A512DQ57_9PROT</name>
<dbReference type="AlphaFoldDB" id="A0A512DQ57"/>
<feature type="signal peptide" evidence="1">
    <location>
        <begin position="1"/>
        <end position="23"/>
    </location>
</feature>
<reference evidence="2 3" key="1">
    <citation type="submission" date="2019-07" db="EMBL/GenBank/DDBJ databases">
        <title>Whole genome shotgun sequence of Skermanella aerolata NBRC 106429.</title>
        <authorList>
            <person name="Hosoyama A."/>
            <person name="Uohara A."/>
            <person name="Ohji S."/>
            <person name="Ichikawa N."/>
        </authorList>
    </citation>
    <scope>NUCLEOTIDE SEQUENCE [LARGE SCALE GENOMIC DNA]</scope>
    <source>
        <strain evidence="2 3">NBRC 106429</strain>
    </source>
</reference>
<gene>
    <name evidence="2" type="ORF">SAE02_27710</name>
</gene>
<protein>
    <recommendedName>
        <fullName evidence="4">DUF2141 domain-containing protein</fullName>
    </recommendedName>
</protein>
<feature type="chain" id="PRO_5021781934" description="DUF2141 domain-containing protein" evidence="1">
    <location>
        <begin position="24"/>
        <end position="142"/>
    </location>
</feature>
<comment type="caution">
    <text evidence="2">The sequence shown here is derived from an EMBL/GenBank/DDBJ whole genome shotgun (WGS) entry which is preliminary data.</text>
</comment>
<dbReference type="EMBL" id="BJYZ01000011">
    <property type="protein sequence ID" value="GEO38623.1"/>
    <property type="molecule type" value="Genomic_DNA"/>
</dbReference>
<evidence type="ECO:0000313" key="2">
    <source>
        <dbReference type="EMBL" id="GEO38623.1"/>
    </source>
</evidence>
<dbReference type="Proteomes" id="UP000321523">
    <property type="component" value="Unassembled WGS sequence"/>
</dbReference>
<evidence type="ECO:0008006" key="4">
    <source>
        <dbReference type="Google" id="ProtNLM"/>
    </source>
</evidence>